<name>A0A6G0TSW2_APHGL</name>
<proteinExistence type="predicted"/>
<keyword evidence="2" id="KW-1185">Reference proteome</keyword>
<comment type="caution">
    <text evidence="1">The sequence shown here is derived from an EMBL/GenBank/DDBJ whole genome shotgun (WGS) entry which is preliminary data.</text>
</comment>
<dbReference type="AlphaFoldDB" id="A0A6G0TSW2"/>
<organism evidence="1 2">
    <name type="scientific">Aphis glycines</name>
    <name type="common">Soybean aphid</name>
    <dbReference type="NCBI Taxonomy" id="307491"/>
    <lineage>
        <taxon>Eukaryota</taxon>
        <taxon>Metazoa</taxon>
        <taxon>Ecdysozoa</taxon>
        <taxon>Arthropoda</taxon>
        <taxon>Hexapoda</taxon>
        <taxon>Insecta</taxon>
        <taxon>Pterygota</taxon>
        <taxon>Neoptera</taxon>
        <taxon>Paraneoptera</taxon>
        <taxon>Hemiptera</taxon>
        <taxon>Sternorrhyncha</taxon>
        <taxon>Aphidomorpha</taxon>
        <taxon>Aphidoidea</taxon>
        <taxon>Aphididae</taxon>
        <taxon>Aphidini</taxon>
        <taxon>Aphis</taxon>
        <taxon>Aphis</taxon>
    </lineage>
</organism>
<accession>A0A6G0TSW2</accession>
<dbReference type="EMBL" id="VYZN01000017">
    <property type="protein sequence ID" value="KAE9538135.1"/>
    <property type="molecule type" value="Genomic_DNA"/>
</dbReference>
<dbReference type="Proteomes" id="UP000475862">
    <property type="component" value="Unassembled WGS sequence"/>
</dbReference>
<gene>
    <name evidence="1" type="ORF">AGLY_006107</name>
</gene>
<evidence type="ECO:0000313" key="2">
    <source>
        <dbReference type="Proteomes" id="UP000475862"/>
    </source>
</evidence>
<evidence type="ECO:0000313" key="1">
    <source>
        <dbReference type="EMBL" id="KAE9538135.1"/>
    </source>
</evidence>
<reference evidence="1 2" key="1">
    <citation type="submission" date="2019-08" db="EMBL/GenBank/DDBJ databases">
        <title>The genome of the soybean aphid Biotype 1, its phylome, world population structure and adaptation to the North American continent.</title>
        <authorList>
            <person name="Giordano R."/>
            <person name="Donthu R.K."/>
            <person name="Hernandez A.G."/>
            <person name="Wright C.L."/>
            <person name="Zimin A.V."/>
        </authorList>
    </citation>
    <scope>NUCLEOTIDE SEQUENCE [LARGE SCALE GENOMIC DNA]</scope>
    <source>
        <tissue evidence="1">Whole aphids</tissue>
    </source>
</reference>
<sequence>MNEPINRMMKLANEDPCIFLEFITNNHYLDSRIDRLDLLNANLLDMFHGKMHYILCDTESHFYVNTELFWRRSNNLSTQSADFFPYLGSFDIEKIKTVAQFKIFDSSVNIWLLNLSYNPIDLCPRETVFTSYFYVCKTMSTHAVFNTLFTEMVKFFKKFITRNRKDELFECNFISVPT</sequence>
<protein>
    <submittedName>
        <fullName evidence="1">Uncharacterized protein</fullName>
    </submittedName>
</protein>